<dbReference type="EMBL" id="LAZR01000337">
    <property type="protein sequence ID" value="KKN73803.1"/>
    <property type="molecule type" value="Genomic_DNA"/>
</dbReference>
<protein>
    <submittedName>
        <fullName evidence="1">Uncharacterized protein</fullName>
    </submittedName>
</protein>
<comment type="caution">
    <text evidence="1">The sequence shown here is derived from an EMBL/GenBank/DDBJ whole genome shotgun (WGS) entry which is preliminary data.</text>
</comment>
<reference evidence="1" key="1">
    <citation type="journal article" date="2015" name="Nature">
        <title>Complex archaea that bridge the gap between prokaryotes and eukaryotes.</title>
        <authorList>
            <person name="Spang A."/>
            <person name="Saw J.H."/>
            <person name="Jorgensen S.L."/>
            <person name="Zaremba-Niedzwiedzka K."/>
            <person name="Martijn J."/>
            <person name="Lind A.E."/>
            <person name="van Eijk R."/>
            <person name="Schleper C."/>
            <person name="Guy L."/>
            <person name="Ettema T.J."/>
        </authorList>
    </citation>
    <scope>NUCLEOTIDE SEQUENCE</scope>
</reference>
<dbReference type="AlphaFoldDB" id="A0A0F9W716"/>
<gene>
    <name evidence="1" type="ORF">LCGC14_0397520</name>
</gene>
<name>A0A0F9W716_9ZZZZ</name>
<proteinExistence type="predicted"/>
<sequence length="70" mass="7938">MRAIVVRKYDQRPMVVDSDQVVLVAGQSPCLGMRFESAQVIDFHAFTGNQMLWFNGSFLCRMEPDAVVKT</sequence>
<organism evidence="1">
    <name type="scientific">marine sediment metagenome</name>
    <dbReference type="NCBI Taxonomy" id="412755"/>
    <lineage>
        <taxon>unclassified sequences</taxon>
        <taxon>metagenomes</taxon>
        <taxon>ecological metagenomes</taxon>
    </lineage>
</organism>
<evidence type="ECO:0000313" key="1">
    <source>
        <dbReference type="EMBL" id="KKN73803.1"/>
    </source>
</evidence>
<accession>A0A0F9W716</accession>